<evidence type="ECO:0000313" key="4">
    <source>
        <dbReference type="WBParaSite" id="EVEC_0000553301-mRNA-1"/>
    </source>
</evidence>
<dbReference type="CDD" id="cd00037">
    <property type="entry name" value="CLECT"/>
    <property type="match status" value="1"/>
</dbReference>
<evidence type="ECO:0000259" key="1">
    <source>
        <dbReference type="SMART" id="SM00034"/>
    </source>
</evidence>
<dbReference type="InterPro" id="IPR050111">
    <property type="entry name" value="C-type_lectin/snaclec_domain"/>
</dbReference>
<dbReference type="WBParaSite" id="EVEC_0000553301-mRNA-1">
    <property type="protein sequence ID" value="EVEC_0000553301-mRNA-1"/>
    <property type="gene ID" value="EVEC_0000553301"/>
</dbReference>
<dbReference type="InterPro" id="IPR016187">
    <property type="entry name" value="CTDL_fold"/>
</dbReference>
<evidence type="ECO:0000313" key="3">
    <source>
        <dbReference type="Proteomes" id="UP000274131"/>
    </source>
</evidence>
<gene>
    <name evidence="2" type="ORF">EVEC_LOCUS5144</name>
</gene>
<reference evidence="2 3" key="2">
    <citation type="submission" date="2018-10" db="EMBL/GenBank/DDBJ databases">
        <authorList>
            <consortium name="Pathogen Informatics"/>
        </authorList>
    </citation>
    <scope>NUCLEOTIDE SEQUENCE [LARGE SCALE GENOMIC DNA]</scope>
</reference>
<dbReference type="SMART" id="SM00034">
    <property type="entry name" value="CLECT"/>
    <property type="match status" value="1"/>
</dbReference>
<dbReference type="EMBL" id="UXUI01008067">
    <property type="protein sequence ID" value="VDD90393.1"/>
    <property type="molecule type" value="Genomic_DNA"/>
</dbReference>
<name>A0A0N4V5M0_ENTVE</name>
<dbReference type="PANTHER" id="PTHR22803">
    <property type="entry name" value="MANNOSE, PHOSPHOLIPASE, LECTIN RECEPTOR RELATED"/>
    <property type="match status" value="1"/>
</dbReference>
<sequence length="207" mass="24187">MVCPQFAGILCKKCDNGWQYFWKTNKCYLSTSNTTNWSYAELECQARYAHLVTINDDDENNFIRATATFSGLEPAYNQTARCLKMNIESGEWYPASCFLSSLPYICEKAADVGNLPNRKWFKPAKTTAEKCEFGWTYFEQTNYCYYFVKKPKTWEHANSFCQKKSAHYAASKGFQILWIGSAWFHQDDYENNDRSPFDYSNWGKSKE</sequence>
<feature type="domain" description="C-type lectin" evidence="1">
    <location>
        <begin position="14"/>
        <end position="107"/>
    </location>
</feature>
<keyword evidence="3" id="KW-1185">Reference proteome</keyword>
<proteinExistence type="predicted"/>
<dbReference type="InterPro" id="IPR016186">
    <property type="entry name" value="C-type_lectin-like/link_sf"/>
</dbReference>
<dbReference type="Proteomes" id="UP000274131">
    <property type="component" value="Unassembled WGS sequence"/>
</dbReference>
<accession>A0A0N4V5M0</accession>
<protein>
    <submittedName>
        <fullName evidence="4">C-type lectin domain-containing protein</fullName>
    </submittedName>
</protein>
<reference evidence="4" key="1">
    <citation type="submission" date="2017-02" db="UniProtKB">
        <authorList>
            <consortium name="WormBaseParasite"/>
        </authorList>
    </citation>
    <scope>IDENTIFICATION</scope>
</reference>
<dbReference type="InterPro" id="IPR001304">
    <property type="entry name" value="C-type_lectin-like"/>
</dbReference>
<dbReference type="AlphaFoldDB" id="A0A0N4V5M0"/>
<dbReference type="Gene3D" id="3.10.100.10">
    <property type="entry name" value="Mannose-Binding Protein A, subunit A"/>
    <property type="match status" value="2"/>
</dbReference>
<evidence type="ECO:0000313" key="2">
    <source>
        <dbReference type="EMBL" id="VDD90393.1"/>
    </source>
</evidence>
<dbReference type="SUPFAM" id="SSF56436">
    <property type="entry name" value="C-type lectin-like"/>
    <property type="match status" value="2"/>
</dbReference>
<dbReference type="OrthoDB" id="5877732at2759"/>
<organism evidence="4">
    <name type="scientific">Enterobius vermicularis</name>
    <name type="common">Human pinworm</name>
    <dbReference type="NCBI Taxonomy" id="51028"/>
    <lineage>
        <taxon>Eukaryota</taxon>
        <taxon>Metazoa</taxon>
        <taxon>Ecdysozoa</taxon>
        <taxon>Nematoda</taxon>
        <taxon>Chromadorea</taxon>
        <taxon>Rhabditida</taxon>
        <taxon>Spirurina</taxon>
        <taxon>Oxyuridomorpha</taxon>
        <taxon>Oxyuroidea</taxon>
        <taxon>Oxyuridae</taxon>
        <taxon>Enterobius</taxon>
    </lineage>
</organism>
<dbReference type="STRING" id="51028.A0A0N4V5M0"/>